<dbReference type="InterPro" id="IPR019020">
    <property type="entry name" value="Cyt-c552/DMSO_Rdtase_haem-bd"/>
</dbReference>
<dbReference type="AlphaFoldDB" id="A0A370DI92"/>
<evidence type="ECO:0000256" key="1">
    <source>
        <dbReference type="ARBA" id="ARBA00022448"/>
    </source>
</evidence>
<sequence length="802" mass="90135">MKSFRIPAFLQALLIIAAAYLVFKFGFPPLLSQTLMIQYMIITIIGVLLYFSFDDERWAEFQAPVLATLRNDNLSVVRWFFLIAVPLVVGYTVYGMVKPSNDAPVELRQVHPAPPASVKVFGKSFDLATLENPIREDILKTLASDKEAGWDKYQTAVSAGRDVYYQNCFYCHGDLLDGQGHYGSGFNPQPINFQDPTVIPQLQEAFLFWRITTGGPGLPKEGTPWNSAMPVWHEMLSEQDVWNVITFLFDYNGQVPRIWDPEISRVVTGMKDEVLAKRKEIKGKDLYKFRCEVCHGEQGAGDGVAAELMYPKPRDFTLALFKYKTSPGTLLPLDDDLFNTIKNGLTGTGMPGWASLMSDEQIRSLIPVIKGFDITAAWAPDDAEDESFDDDGHYIKTDFRQTAEVEPLGGQIPYSEESVAKGRDAFIKSCKECHGEAGRGNIVSGKKLEDDWGFRIWPRDLTKPWTWRATQSTESAEKERDATVKAIYTRLSIGIPGTPMPAHRAVEEGNKDPVSLEDRWHISNFVYSLRDTTVQPKDGAVVTGTKVSGGVPTSLDDERWNGADAVTLSLVPNIIKEERLFIPLNDAVTVRAIYNEKEIAFLLEVDDRTESRPGIEYFTDLQDENKEMHADAVAIQFPMEAAYMSVPMVEKPLYRHGDKRHHTTIWYWNAGSVEPKRDASAVLMEGVGPNKRPKLREADGTFSAAGEWKDGKWRVIMTRPRSGGAIWDIDFVEGQFMPISFANWDGSNGEVGSKHTLSTWYWLFLPPEFDYQRVYGLPAGIALLVFLAGLMLVRSQQKKVKG</sequence>
<proteinExistence type="predicted"/>
<dbReference type="InterPro" id="IPR051459">
    <property type="entry name" value="Cytochrome_c-type_DH"/>
</dbReference>
<evidence type="ECO:0000256" key="6">
    <source>
        <dbReference type="PROSITE-ProRule" id="PRU00433"/>
    </source>
</evidence>
<dbReference type="PROSITE" id="PS51007">
    <property type="entry name" value="CYTC"/>
    <property type="match status" value="3"/>
</dbReference>
<dbReference type="InterPro" id="IPR009056">
    <property type="entry name" value="Cyt_c-like_dom"/>
</dbReference>
<evidence type="ECO:0000256" key="3">
    <source>
        <dbReference type="ARBA" id="ARBA00022723"/>
    </source>
</evidence>
<dbReference type="PANTHER" id="PTHR35008:SF8">
    <property type="entry name" value="ALCOHOL DEHYDROGENASE CYTOCHROME C SUBUNIT"/>
    <property type="match status" value="1"/>
</dbReference>
<feature type="transmembrane region" description="Helical" evidence="7">
    <location>
        <begin position="74"/>
        <end position="94"/>
    </location>
</feature>
<feature type="domain" description="Cytochrome c" evidence="8">
    <location>
        <begin position="278"/>
        <end position="373"/>
    </location>
</feature>
<keyword evidence="5 6" id="KW-0408">Iron</keyword>
<keyword evidence="2 6" id="KW-0349">Heme</keyword>
<keyword evidence="3 6" id="KW-0479">Metal-binding</keyword>
<name>A0A370DI92_9GAMM</name>
<feature type="domain" description="Cytochrome c" evidence="8">
    <location>
        <begin position="417"/>
        <end position="530"/>
    </location>
</feature>
<dbReference type="SUPFAM" id="SSF46626">
    <property type="entry name" value="Cytochrome c"/>
    <property type="match status" value="3"/>
</dbReference>
<gene>
    <name evidence="9" type="ORF">DIZ78_12830</name>
</gene>
<evidence type="ECO:0000256" key="4">
    <source>
        <dbReference type="ARBA" id="ARBA00022982"/>
    </source>
</evidence>
<evidence type="ECO:0000313" key="9">
    <source>
        <dbReference type="EMBL" id="RDH84260.1"/>
    </source>
</evidence>
<keyword evidence="7" id="KW-0812">Transmembrane</keyword>
<evidence type="ECO:0000256" key="2">
    <source>
        <dbReference type="ARBA" id="ARBA00022617"/>
    </source>
</evidence>
<dbReference type="EMBL" id="QFXE01000016">
    <property type="protein sequence ID" value="RDH84260.1"/>
    <property type="molecule type" value="Genomic_DNA"/>
</dbReference>
<dbReference type="GO" id="GO:0046872">
    <property type="term" value="F:metal ion binding"/>
    <property type="evidence" value="ECO:0007669"/>
    <property type="project" value="UniProtKB-KW"/>
</dbReference>
<dbReference type="Pfam" id="PF09459">
    <property type="entry name" value="EB_dh"/>
    <property type="match status" value="1"/>
</dbReference>
<dbReference type="GO" id="GO:0020037">
    <property type="term" value="F:heme binding"/>
    <property type="evidence" value="ECO:0007669"/>
    <property type="project" value="InterPro"/>
</dbReference>
<dbReference type="InterPro" id="IPR036909">
    <property type="entry name" value="Cyt_c-like_dom_sf"/>
</dbReference>
<accession>A0A370DI92</accession>
<reference evidence="9 10" key="1">
    <citation type="journal article" date="2018" name="ISME J.">
        <title>Endosymbiont genomes yield clues of tubeworm success.</title>
        <authorList>
            <person name="Li Y."/>
            <person name="Liles M.R."/>
            <person name="Halanych K.M."/>
        </authorList>
    </citation>
    <scope>NUCLEOTIDE SEQUENCE [LARGE SCALE GENOMIC DNA]</scope>
    <source>
        <strain evidence="9">A1462</strain>
    </source>
</reference>
<dbReference type="Pfam" id="PF13442">
    <property type="entry name" value="Cytochrome_CBB3"/>
    <property type="match status" value="2"/>
</dbReference>
<evidence type="ECO:0000256" key="5">
    <source>
        <dbReference type="ARBA" id="ARBA00023004"/>
    </source>
</evidence>
<evidence type="ECO:0000259" key="8">
    <source>
        <dbReference type="PROSITE" id="PS51007"/>
    </source>
</evidence>
<protein>
    <recommendedName>
        <fullName evidence="8">Cytochrome c domain-containing protein</fullName>
    </recommendedName>
</protein>
<feature type="transmembrane region" description="Helical" evidence="7">
    <location>
        <begin position="774"/>
        <end position="793"/>
    </location>
</feature>
<dbReference type="PANTHER" id="PTHR35008">
    <property type="entry name" value="BLL4482 PROTEIN-RELATED"/>
    <property type="match status" value="1"/>
</dbReference>
<keyword evidence="1" id="KW-0813">Transport</keyword>
<keyword evidence="10" id="KW-1185">Reference proteome</keyword>
<keyword evidence="7" id="KW-1133">Transmembrane helix</keyword>
<evidence type="ECO:0000256" key="7">
    <source>
        <dbReference type="SAM" id="Phobius"/>
    </source>
</evidence>
<dbReference type="Gene3D" id="1.10.760.10">
    <property type="entry name" value="Cytochrome c-like domain"/>
    <property type="match status" value="3"/>
</dbReference>
<keyword evidence="4" id="KW-0249">Electron transport</keyword>
<evidence type="ECO:0000313" key="10">
    <source>
        <dbReference type="Proteomes" id="UP000254771"/>
    </source>
</evidence>
<organism evidence="9 10">
    <name type="scientific">endosymbiont of Escarpia spicata</name>
    <dbReference type="NCBI Taxonomy" id="2200908"/>
    <lineage>
        <taxon>Bacteria</taxon>
        <taxon>Pseudomonadati</taxon>
        <taxon>Pseudomonadota</taxon>
        <taxon>Gammaproteobacteria</taxon>
        <taxon>sulfur-oxidizing symbionts</taxon>
    </lineage>
</organism>
<keyword evidence="7" id="KW-0472">Membrane</keyword>
<dbReference type="Proteomes" id="UP000254771">
    <property type="component" value="Unassembled WGS sequence"/>
</dbReference>
<comment type="caution">
    <text evidence="9">The sequence shown here is derived from an EMBL/GenBank/DDBJ whole genome shotgun (WGS) entry which is preliminary data.</text>
</comment>
<dbReference type="Gene3D" id="2.60.40.1190">
    <property type="match status" value="1"/>
</dbReference>
<dbReference type="GO" id="GO:0009055">
    <property type="term" value="F:electron transfer activity"/>
    <property type="evidence" value="ECO:0007669"/>
    <property type="project" value="InterPro"/>
</dbReference>
<feature type="domain" description="Cytochrome c" evidence="8">
    <location>
        <begin position="155"/>
        <end position="252"/>
    </location>
</feature>
<feature type="transmembrane region" description="Helical" evidence="7">
    <location>
        <begin position="34"/>
        <end position="53"/>
    </location>
</feature>